<evidence type="ECO:0000256" key="2">
    <source>
        <dbReference type="ARBA" id="ARBA00018951"/>
    </source>
</evidence>
<organism evidence="3 4">
    <name type="scientific">Molorchus minor</name>
    <dbReference type="NCBI Taxonomy" id="1323400"/>
    <lineage>
        <taxon>Eukaryota</taxon>
        <taxon>Metazoa</taxon>
        <taxon>Ecdysozoa</taxon>
        <taxon>Arthropoda</taxon>
        <taxon>Hexapoda</taxon>
        <taxon>Insecta</taxon>
        <taxon>Pterygota</taxon>
        <taxon>Neoptera</taxon>
        <taxon>Endopterygota</taxon>
        <taxon>Coleoptera</taxon>
        <taxon>Polyphaga</taxon>
        <taxon>Cucujiformia</taxon>
        <taxon>Chrysomeloidea</taxon>
        <taxon>Cerambycidae</taxon>
        <taxon>Lamiinae</taxon>
        <taxon>Monochamini</taxon>
        <taxon>Molorchus</taxon>
    </lineage>
</organism>
<keyword evidence="4" id="KW-1185">Reference proteome</keyword>
<dbReference type="InterPro" id="IPR051330">
    <property type="entry name" value="Phosphatase_reg/MetRdx"/>
</dbReference>
<dbReference type="InterPro" id="IPR007303">
    <property type="entry name" value="TIP41-like"/>
</dbReference>
<dbReference type="PANTHER" id="PTHR21021:SF16">
    <property type="entry name" value="TIP41-LIKE PROTEIN"/>
    <property type="match status" value="1"/>
</dbReference>
<accession>A0ABQ9J157</accession>
<comment type="similarity">
    <text evidence="1">Belongs to the TIP41 family.</text>
</comment>
<evidence type="ECO:0000313" key="4">
    <source>
        <dbReference type="Proteomes" id="UP001162164"/>
    </source>
</evidence>
<name>A0ABQ9J157_9CUCU</name>
<proteinExistence type="inferred from homology"/>
<reference evidence="3" key="1">
    <citation type="journal article" date="2023" name="Insect Mol. Biol.">
        <title>Genome sequencing provides insights into the evolution of gene families encoding plant cell wall-degrading enzymes in longhorned beetles.</title>
        <authorList>
            <person name="Shin N.R."/>
            <person name="Okamura Y."/>
            <person name="Kirsch R."/>
            <person name="Pauchet Y."/>
        </authorList>
    </citation>
    <scope>NUCLEOTIDE SEQUENCE</scope>
    <source>
        <strain evidence="3">MMC_N1</strain>
    </source>
</reference>
<gene>
    <name evidence="3" type="ORF">NQ317_008305</name>
</gene>
<feature type="non-terminal residue" evidence="3">
    <location>
        <position position="158"/>
    </location>
</feature>
<dbReference type="Proteomes" id="UP001162164">
    <property type="component" value="Unassembled WGS sequence"/>
</dbReference>
<sequence length="158" mass="18761">MEKAPENLEEKFKPFDWTFSTDYMGTVSNSAVITNTDERIDIEKLKQKEKILFYQEMMLYEDELHDNGISSCTIKIRVMPSSFFVLLRFFLRVDNVMVRINDTRVFHDFTTDYVLREFTNRECGVNELKLPLTMFGDPNLLCPHMPLRTAIYEKITFF</sequence>
<evidence type="ECO:0000313" key="3">
    <source>
        <dbReference type="EMBL" id="KAJ8970794.1"/>
    </source>
</evidence>
<comment type="caution">
    <text evidence="3">The sequence shown here is derived from an EMBL/GenBank/DDBJ whole genome shotgun (WGS) entry which is preliminary data.</text>
</comment>
<protein>
    <recommendedName>
        <fullName evidence="2">TIP41-like protein</fullName>
    </recommendedName>
</protein>
<dbReference type="PANTHER" id="PTHR21021">
    <property type="entry name" value="GAF/PUTATIVE CYTOSKELETAL PROTEIN"/>
    <property type="match status" value="1"/>
</dbReference>
<dbReference type="Pfam" id="PF04176">
    <property type="entry name" value="TIP41"/>
    <property type="match status" value="1"/>
</dbReference>
<evidence type="ECO:0000256" key="1">
    <source>
        <dbReference type="ARBA" id="ARBA00006658"/>
    </source>
</evidence>
<dbReference type="EMBL" id="JAPWTJ010001575">
    <property type="protein sequence ID" value="KAJ8970794.1"/>
    <property type="molecule type" value="Genomic_DNA"/>
</dbReference>